<dbReference type="Gene3D" id="3.10.290.30">
    <property type="entry name" value="MM3350-like"/>
    <property type="match status" value="1"/>
</dbReference>
<dbReference type="Pfam" id="PF07929">
    <property type="entry name" value="PRiA4_ORF3"/>
    <property type="match status" value="1"/>
</dbReference>
<accession>A0A2N6SQC0</accession>
<dbReference type="InterPro" id="IPR012912">
    <property type="entry name" value="Plasmid_pRiA4b_Orf3-like"/>
</dbReference>
<gene>
    <name evidence="2" type="ORF">CJ205_00745</name>
</gene>
<dbReference type="Proteomes" id="UP000235682">
    <property type="component" value="Unassembled WGS sequence"/>
</dbReference>
<evidence type="ECO:0000259" key="1">
    <source>
        <dbReference type="Pfam" id="PF07929"/>
    </source>
</evidence>
<dbReference type="STRING" id="84521.SAMN04487994_101912"/>
<protein>
    <recommendedName>
        <fullName evidence="1">Plasmid pRiA4b Orf3-like domain-containing protein</fullName>
    </recommendedName>
</protein>
<dbReference type="RefSeq" id="WP_102227736.1">
    <property type="nucleotide sequence ID" value="NZ_PNFY01000015.1"/>
</dbReference>
<feature type="domain" description="Plasmid pRiA4b Orf3-like" evidence="1">
    <location>
        <begin position="9"/>
        <end position="213"/>
    </location>
</feature>
<dbReference type="OrthoDB" id="9801392at2"/>
<dbReference type="EMBL" id="PNHE01000001">
    <property type="protein sequence ID" value="PMC59265.1"/>
    <property type="molecule type" value="Genomic_DNA"/>
</dbReference>
<reference evidence="2 3" key="1">
    <citation type="submission" date="2017-09" db="EMBL/GenBank/DDBJ databases">
        <title>Bacterial strain isolated from the female urinary microbiota.</title>
        <authorList>
            <person name="Thomas-White K."/>
            <person name="Kumar N."/>
            <person name="Forster S."/>
            <person name="Putonti C."/>
            <person name="Lawley T."/>
            <person name="Wolfe A.J."/>
        </authorList>
    </citation>
    <scope>NUCLEOTIDE SEQUENCE [LARGE SCALE GENOMIC DNA]</scope>
    <source>
        <strain evidence="2 3">UMB0852</strain>
    </source>
</reference>
<comment type="caution">
    <text evidence="2">The sequence shown here is derived from an EMBL/GenBank/DDBJ whole genome shotgun (WGS) entry which is preliminary data.</text>
</comment>
<evidence type="ECO:0000313" key="3">
    <source>
        <dbReference type="Proteomes" id="UP000235682"/>
    </source>
</evidence>
<dbReference type="PANTHER" id="PTHR41878:SF1">
    <property type="entry name" value="TNPR PROTEIN"/>
    <property type="match status" value="1"/>
</dbReference>
<dbReference type="PANTHER" id="PTHR41878">
    <property type="entry name" value="LEXA REPRESSOR-RELATED"/>
    <property type="match status" value="1"/>
</dbReference>
<sequence length="239" mass="28383">MKKITFVSELMGSKPRVWRRFEVYGTMSIQSFMDALMMMYRMDGRHLYHLEIPTKVNDFVQKHLNEEDKLTKPVPRDNYLFVQIYRPNFKESVFNVFYEKFGSYFPDEDEFEDDYECGYEMGSFMDALELRGVKKNNPLDSLETLNLRYKDCLEFHYDYGDDWRIRLDVEAIEPATSNADPTYLKIIRGRGEGILEDIGGIESLSQAYEADDSLRKFNLKMMQEDVSESLEFQWQKTNK</sequence>
<dbReference type="SUPFAM" id="SSF159941">
    <property type="entry name" value="MM3350-like"/>
    <property type="match status" value="1"/>
</dbReference>
<dbReference type="AlphaFoldDB" id="A0A2N6SQC0"/>
<evidence type="ECO:0000313" key="2">
    <source>
        <dbReference type="EMBL" id="PMC59265.1"/>
    </source>
</evidence>
<proteinExistence type="predicted"/>
<name>A0A2N6SQC0_9LACT</name>
<dbReference type="InterPro" id="IPR024047">
    <property type="entry name" value="MM3350-like_sf"/>
</dbReference>
<organism evidence="2 3">
    <name type="scientific">Dolosicoccus paucivorans</name>
    <dbReference type="NCBI Taxonomy" id="84521"/>
    <lineage>
        <taxon>Bacteria</taxon>
        <taxon>Bacillati</taxon>
        <taxon>Bacillota</taxon>
        <taxon>Bacilli</taxon>
        <taxon>Lactobacillales</taxon>
        <taxon>Aerococcaceae</taxon>
        <taxon>Dolosicoccus</taxon>
    </lineage>
</organism>
<keyword evidence="3" id="KW-1185">Reference proteome</keyword>